<reference evidence="2" key="1">
    <citation type="submission" date="2021-01" db="EMBL/GenBank/DDBJ databases">
        <authorList>
            <consortium name="Genoscope - CEA"/>
            <person name="William W."/>
        </authorList>
    </citation>
    <scope>NUCLEOTIDE SEQUENCE</scope>
</reference>
<comment type="caution">
    <text evidence="2">The sequence shown here is derived from an EMBL/GenBank/DDBJ whole genome shotgun (WGS) entry which is preliminary data.</text>
</comment>
<evidence type="ECO:0008006" key="4">
    <source>
        <dbReference type="Google" id="ProtNLM"/>
    </source>
</evidence>
<dbReference type="PROSITE" id="PS50294">
    <property type="entry name" value="WD_REPEATS_REGION"/>
    <property type="match status" value="1"/>
</dbReference>
<evidence type="ECO:0000313" key="2">
    <source>
        <dbReference type="EMBL" id="CAD8154800.1"/>
    </source>
</evidence>
<dbReference type="AlphaFoldDB" id="A0A8S1TR60"/>
<dbReference type="PANTHER" id="PTHR19920">
    <property type="entry name" value="WD40 PROTEIN CIAO1"/>
    <property type="match status" value="1"/>
</dbReference>
<dbReference type="PANTHER" id="PTHR19920:SF0">
    <property type="entry name" value="CYTOSOLIC IRON-SULFUR PROTEIN ASSEMBLY PROTEIN CIAO1-RELATED"/>
    <property type="match status" value="1"/>
</dbReference>
<feature type="repeat" description="WD" evidence="1">
    <location>
        <begin position="206"/>
        <end position="238"/>
    </location>
</feature>
<protein>
    <recommendedName>
        <fullName evidence="4">WD domain, G-beta repeat protein</fullName>
    </recommendedName>
</protein>
<dbReference type="OMA" id="TIHINNY"/>
<dbReference type="Pfam" id="PF00400">
    <property type="entry name" value="WD40"/>
    <property type="match status" value="3"/>
</dbReference>
<evidence type="ECO:0000256" key="1">
    <source>
        <dbReference type="PROSITE-ProRule" id="PRU00221"/>
    </source>
</evidence>
<dbReference type="InterPro" id="IPR001680">
    <property type="entry name" value="WD40_rpt"/>
</dbReference>
<dbReference type="OrthoDB" id="674604at2759"/>
<accession>A0A8S1TR60</accession>
<sequence length="435" mass="51191">MSVYLNSPISTKFQQFISEDCFNIVEQTIEFSYQKISSILDQILLDCEPYSFKFIDLQSHQQTLNFIIIKFFYKIPTFKPTKLTSTNLIISREVNKKEQIMRSENMMCSQESDQLIEERRREQIQYLGIIKQNDEEFHFFNNQKNFSENKIEKIKRERSPQPLSQLITIHINNYNGVMLVLQINNIHLLQQQVKMTLKGNLELLQICQNKNQVYTLNFMKNSNNFVSGFIDNSIIIWKENAHNQWNCEQILNGHQGQILCLLLNNNDYLIISASLDKTIKFWMKQNEWICQQTITDHTNSVSSISLNEQCNKLISCSIDQQILVIERSQLDSYWNVKQKIKVDKCGIRLCFINDMLFKFQPIAQDSMHVYEMDRITKQYSRTSEIAVKSGSNRCDSFFSQFYAKSKCLLLNKNGNIVNLMQKNGRFVVEQSNLIQ</sequence>
<keyword evidence="1" id="KW-0853">WD repeat</keyword>
<dbReference type="EMBL" id="CAJJDP010000029">
    <property type="protein sequence ID" value="CAD8154800.1"/>
    <property type="molecule type" value="Genomic_DNA"/>
</dbReference>
<evidence type="ECO:0000313" key="3">
    <source>
        <dbReference type="Proteomes" id="UP000683925"/>
    </source>
</evidence>
<dbReference type="GO" id="GO:0097361">
    <property type="term" value="C:cytosolic [4Fe-4S] assembly targeting complex"/>
    <property type="evidence" value="ECO:0007669"/>
    <property type="project" value="TreeGrafter"/>
</dbReference>
<dbReference type="GO" id="GO:0016226">
    <property type="term" value="P:iron-sulfur cluster assembly"/>
    <property type="evidence" value="ECO:0007669"/>
    <property type="project" value="TreeGrafter"/>
</dbReference>
<keyword evidence="3" id="KW-1185">Reference proteome</keyword>
<name>A0A8S1TR60_PAROT</name>
<dbReference type="SMART" id="SM00320">
    <property type="entry name" value="WD40"/>
    <property type="match status" value="3"/>
</dbReference>
<feature type="repeat" description="WD" evidence="1">
    <location>
        <begin position="251"/>
        <end position="282"/>
    </location>
</feature>
<proteinExistence type="predicted"/>
<gene>
    <name evidence="2" type="ORF">POCTA_138.1.T0290359</name>
</gene>
<dbReference type="PROSITE" id="PS50082">
    <property type="entry name" value="WD_REPEATS_2"/>
    <property type="match status" value="2"/>
</dbReference>
<dbReference type="Proteomes" id="UP000683925">
    <property type="component" value="Unassembled WGS sequence"/>
</dbReference>
<organism evidence="2 3">
    <name type="scientific">Paramecium octaurelia</name>
    <dbReference type="NCBI Taxonomy" id="43137"/>
    <lineage>
        <taxon>Eukaryota</taxon>
        <taxon>Sar</taxon>
        <taxon>Alveolata</taxon>
        <taxon>Ciliophora</taxon>
        <taxon>Intramacronucleata</taxon>
        <taxon>Oligohymenophorea</taxon>
        <taxon>Peniculida</taxon>
        <taxon>Parameciidae</taxon>
        <taxon>Paramecium</taxon>
    </lineage>
</organism>